<organism evidence="3 4">
    <name type="scientific">Russula ochroleuca</name>
    <dbReference type="NCBI Taxonomy" id="152965"/>
    <lineage>
        <taxon>Eukaryota</taxon>
        <taxon>Fungi</taxon>
        <taxon>Dikarya</taxon>
        <taxon>Basidiomycota</taxon>
        <taxon>Agaricomycotina</taxon>
        <taxon>Agaricomycetes</taxon>
        <taxon>Russulales</taxon>
        <taxon>Russulaceae</taxon>
        <taxon>Russula</taxon>
    </lineage>
</organism>
<dbReference type="EMBL" id="WHVB01000005">
    <property type="protein sequence ID" value="KAF8482611.1"/>
    <property type="molecule type" value="Genomic_DNA"/>
</dbReference>
<reference evidence="3" key="1">
    <citation type="submission" date="2019-10" db="EMBL/GenBank/DDBJ databases">
        <authorList>
            <consortium name="DOE Joint Genome Institute"/>
            <person name="Kuo A."/>
            <person name="Miyauchi S."/>
            <person name="Kiss E."/>
            <person name="Drula E."/>
            <person name="Kohler A."/>
            <person name="Sanchez-Garcia M."/>
            <person name="Andreopoulos B."/>
            <person name="Barry K.W."/>
            <person name="Bonito G."/>
            <person name="Buee M."/>
            <person name="Carver A."/>
            <person name="Chen C."/>
            <person name="Cichocki N."/>
            <person name="Clum A."/>
            <person name="Culley D."/>
            <person name="Crous P.W."/>
            <person name="Fauchery L."/>
            <person name="Girlanda M."/>
            <person name="Hayes R."/>
            <person name="Keri Z."/>
            <person name="LaButti K."/>
            <person name="Lipzen A."/>
            <person name="Lombard V."/>
            <person name="Magnuson J."/>
            <person name="Maillard F."/>
            <person name="Morin E."/>
            <person name="Murat C."/>
            <person name="Nolan M."/>
            <person name="Ohm R."/>
            <person name="Pangilinan J."/>
            <person name="Pereira M."/>
            <person name="Perotto S."/>
            <person name="Peter M."/>
            <person name="Riley R."/>
            <person name="Sitrit Y."/>
            <person name="Stielow B."/>
            <person name="Szollosi G."/>
            <person name="Zifcakova L."/>
            <person name="Stursova M."/>
            <person name="Spatafora J.W."/>
            <person name="Tedersoo L."/>
            <person name="Vaario L.-M."/>
            <person name="Yamada A."/>
            <person name="Yan M."/>
            <person name="Wang P."/>
            <person name="Xu J."/>
            <person name="Bruns T."/>
            <person name="Baldrian P."/>
            <person name="Vilgalys R."/>
            <person name="Henrissat B."/>
            <person name="Grigoriev I.V."/>
            <person name="Hibbett D."/>
            <person name="Nagy L.G."/>
            <person name="Martin F.M."/>
        </authorList>
    </citation>
    <scope>NUCLEOTIDE SEQUENCE</scope>
    <source>
        <strain evidence="3">Prilba</strain>
    </source>
</reference>
<feature type="compositionally biased region" description="Basic and acidic residues" evidence="2">
    <location>
        <begin position="317"/>
        <end position="328"/>
    </location>
</feature>
<dbReference type="Proteomes" id="UP000759537">
    <property type="component" value="Unassembled WGS sequence"/>
</dbReference>
<evidence type="ECO:0000256" key="1">
    <source>
        <dbReference type="SAM" id="Coils"/>
    </source>
</evidence>
<dbReference type="OrthoDB" id="3262547at2759"/>
<evidence type="ECO:0000313" key="3">
    <source>
        <dbReference type="EMBL" id="KAF8482611.1"/>
    </source>
</evidence>
<feature type="compositionally biased region" description="Low complexity" evidence="2">
    <location>
        <begin position="271"/>
        <end position="285"/>
    </location>
</feature>
<sequence>MPSITDHVDRLTRTMKSVKASASAMTQHDHSGPFTRAVLTTPLGDLIRDIDPSELGLFTLLPPSRVSTQPGPPQEITRVEVVSATPLRKHPSAQRRDVLVPKEPEPEVFAEAALKYIDRYSGIRPMPRVRSQVVAMLEHLRELREEIHSLTNSLKNMEASEHISDSQSPKSLVAKEEKRIQDLQTRITQLRKRKLDLQNKRSISVLPVEDNPANSPEPPNTAVPDPQEDSFWTTPGARKTLQFKEFKNELLVEEEVDLGNVTSSFLTPAAPFKSSASHSASAGPPIQGEVPEDAIPEEFSALEDTFDRTLGAHVSALEDTRQVDDRTIRQQPVQRLPRSAPPRTSEPSTPIVNIEQLTSSSTPENTGLTPSAKKIRITNDVERIISKIWTTVGDLIMPGNSFGTSGSGGTRPLRAKETITYLHALAAQDPLPASPTASSLSSITTAAAQSPTSQQVLTAHLLVALLEATPQYSLPLAKVKELLSARGERGVAVIGSGASIRVLYGCVAKRLVRIDRGGGEQIVRFDV</sequence>
<keyword evidence="4" id="KW-1185">Reference proteome</keyword>
<dbReference type="AlphaFoldDB" id="A0A9P5MZU2"/>
<name>A0A9P5MZU2_9AGAM</name>
<comment type="caution">
    <text evidence="3">The sequence shown here is derived from an EMBL/GenBank/DDBJ whole genome shotgun (WGS) entry which is preliminary data.</text>
</comment>
<accession>A0A9P5MZU2</accession>
<evidence type="ECO:0000256" key="2">
    <source>
        <dbReference type="SAM" id="MobiDB-lite"/>
    </source>
</evidence>
<feature type="region of interest" description="Disordered" evidence="2">
    <location>
        <begin position="317"/>
        <end position="350"/>
    </location>
</feature>
<protein>
    <submittedName>
        <fullName evidence="3">Uncharacterized protein</fullName>
    </submittedName>
</protein>
<feature type="region of interest" description="Disordered" evidence="2">
    <location>
        <begin position="201"/>
        <end position="233"/>
    </location>
</feature>
<feature type="region of interest" description="Disordered" evidence="2">
    <location>
        <begin position="271"/>
        <end position="291"/>
    </location>
</feature>
<gene>
    <name evidence="3" type="ORF">DFH94DRAFT_728458</name>
</gene>
<proteinExistence type="predicted"/>
<evidence type="ECO:0000313" key="4">
    <source>
        <dbReference type="Proteomes" id="UP000759537"/>
    </source>
</evidence>
<reference evidence="3" key="2">
    <citation type="journal article" date="2020" name="Nat. Commun.">
        <title>Large-scale genome sequencing of mycorrhizal fungi provides insights into the early evolution of symbiotic traits.</title>
        <authorList>
            <person name="Miyauchi S."/>
            <person name="Kiss E."/>
            <person name="Kuo A."/>
            <person name="Drula E."/>
            <person name="Kohler A."/>
            <person name="Sanchez-Garcia M."/>
            <person name="Morin E."/>
            <person name="Andreopoulos B."/>
            <person name="Barry K.W."/>
            <person name="Bonito G."/>
            <person name="Buee M."/>
            <person name="Carver A."/>
            <person name="Chen C."/>
            <person name="Cichocki N."/>
            <person name="Clum A."/>
            <person name="Culley D."/>
            <person name="Crous P.W."/>
            <person name="Fauchery L."/>
            <person name="Girlanda M."/>
            <person name="Hayes R.D."/>
            <person name="Keri Z."/>
            <person name="LaButti K."/>
            <person name="Lipzen A."/>
            <person name="Lombard V."/>
            <person name="Magnuson J."/>
            <person name="Maillard F."/>
            <person name="Murat C."/>
            <person name="Nolan M."/>
            <person name="Ohm R.A."/>
            <person name="Pangilinan J."/>
            <person name="Pereira M.F."/>
            <person name="Perotto S."/>
            <person name="Peter M."/>
            <person name="Pfister S."/>
            <person name="Riley R."/>
            <person name="Sitrit Y."/>
            <person name="Stielow J.B."/>
            <person name="Szollosi G."/>
            <person name="Zifcakova L."/>
            <person name="Stursova M."/>
            <person name="Spatafora J.W."/>
            <person name="Tedersoo L."/>
            <person name="Vaario L.M."/>
            <person name="Yamada A."/>
            <person name="Yan M."/>
            <person name="Wang P."/>
            <person name="Xu J."/>
            <person name="Bruns T."/>
            <person name="Baldrian P."/>
            <person name="Vilgalys R."/>
            <person name="Dunand C."/>
            <person name="Henrissat B."/>
            <person name="Grigoriev I.V."/>
            <person name="Hibbett D."/>
            <person name="Nagy L.G."/>
            <person name="Martin F.M."/>
        </authorList>
    </citation>
    <scope>NUCLEOTIDE SEQUENCE</scope>
    <source>
        <strain evidence="3">Prilba</strain>
    </source>
</reference>
<feature type="coiled-coil region" evidence="1">
    <location>
        <begin position="133"/>
        <end position="200"/>
    </location>
</feature>
<keyword evidence="1" id="KW-0175">Coiled coil</keyword>